<dbReference type="OrthoDB" id="496981at2759"/>
<dbReference type="PANTHER" id="PTHR48100">
    <property type="entry name" value="BROAD-SPECIFICITY PHOSPHATASE YOR283W-RELATED"/>
    <property type="match status" value="1"/>
</dbReference>
<dbReference type="GO" id="GO:0016791">
    <property type="term" value="F:phosphatase activity"/>
    <property type="evidence" value="ECO:0007669"/>
    <property type="project" value="TreeGrafter"/>
</dbReference>
<protein>
    <submittedName>
        <fullName evidence="1">Histidine phosphatase superfamily clade-1</fullName>
    </submittedName>
</protein>
<dbReference type="eggNOG" id="KOG4754">
    <property type="taxonomic scope" value="Eukaryota"/>
</dbReference>
<dbReference type="Gene3D" id="3.40.50.1240">
    <property type="entry name" value="Phosphoglycerate mutase-like"/>
    <property type="match status" value="1"/>
</dbReference>
<dbReference type="InterPro" id="IPR050275">
    <property type="entry name" value="PGM_Phosphatase"/>
</dbReference>
<dbReference type="EMBL" id="AHHD01000337">
    <property type="protein sequence ID" value="EKG14758.1"/>
    <property type="molecule type" value="Genomic_DNA"/>
</dbReference>
<sequence length="241" mass="27398">MPPTLILIRHAEALHNVDKDYSIPDPVLSQLGLQQCVQLRDHLRQHLPLADQAELIVVSPMRRTLQTALLGLDWLIEKGVPVRLDAGWQENSSKPCDTGTPTSVLQSEFPEFDFSVVDPTYPEKVNPPTNPYAFTRHAVVRRGQTCLEWLYTRPEKVIIVVSHSGFLRCAVSQRRYANADYRVFDFEEKTGGNYVLREWEQTEKNAGGMGRSETGIAQIEEWDFPKETEELGEPTVQVPKN</sequence>
<dbReference type="InParanoid" id="K2RJC7"/>
<dbReference type="SMART" id="SM00855">
    <property type="entry name" value="PGAM"/>
    <property type="match status" value="1"/>
</dbReference>
<dbReference type="PANTHER" id="PTHR48100:SF24">
    <property type="entry name" value="PHOSPHOGLYCERATE MUTASE"/>
    <property type="match status" value="1"/>
</dbReference>
<dbReference type="SUPFAM" id="SSF53254">
    <property type="entry name" value="Phosphoglycerate mutase-like"/>
    <property type="match status" value="1"/>
</dbReference>
<dbReference type="VEuPathDB" id="FungiDB:MPH_08033"/>
<dbReference type="GO" id="GO:0005737">
    <property type="term" value="C:cytoplasm"/>
    <property type="evidence" value="ECO:0007669"/>
    <property type="project" value="TreeGrafter"/>
</dbReference>
<evidence type="ECO:0000313" key="2">
    <source>
        <dbReference type="Proteomes" id="UP000007129"/>
    </source>
</evidence>
<accession>K2RJC7</accession>
<proteinExistence type="predicted"/>
<comment type="caution">
    <text evidence="1">The sequence shown here is derived from an EMBL/GenBank/DDBJ whole genome shotgun (WGS) entry which is preliminary data.</text>
</comment>
<dbReference type="InterPro" id="IPR029033">
    <property type="entry name" value="His_PPase_superfam"/>
</dbReference>
<dbReference type="Proteomes" id="UP000007129">
    <property type="component" value="Unassembled WGS sequence"/>
</dbReference>
<dbReference type="Pfam" id="PF00300">
    <property type="entry name" value="His_Phos_1"/>
    <property type="match status" value="1"/>
</dbReference>
<name>K2RJC7_MACPH</name>
<evidence type="ECO:0000313" key="1">
    <source>
        <dbReference type="EMBL" id="EKG14758.1"/>
    </source>
</evidence>
<dbReference type="CDD" id="cd07067">
    <property type="entry name" value="HP_PGM_like"/>
    <property type="match status" value="1"/>
</dbReference>
<reference evidence="1 2" key="1">
    <citation type="journal article" date="2012" name="BMC Genomics">
        <title>Tools to kill: Genome of one of the most destructive plant pathogenic fungi Macrophomina phaseolina.</title>
        <authorList>
            <person name="Islam M.S."/>
            <person name="Haque M.S."/>
            <person name="Islam M.M."/>
            <person name="Emdad E.M."/>
            <person name="Halim A."/>
            <person name="Hossen Q.M.M."/>
            <person name="Hossain M.Z."/>
            <person name="Ahmed B."/>
            <person name="Rahim S."/>
            <person name="Rahman M.S."/>
            <person name="Alam M.M."/>
            <person name="Hou S."/>
            <person name="Wan X."/>
            <person name="Saito J.A."/>
            <person name="Alam M."/>
        </authorList>
    </citation>
    <scope>NUCLEOTIDE SEQUENCE [LARGE SCALE GENOMIC DNA]</scope>
    <source>
        <strain evidence="1 2">MS6</strain>
    </source>
</reference>
<dbReference type="InterPro" id="IPR013078">
    <property type="entry name" value="His_Pase_superF_clade-1"/>
</dbReference>
<dbReference type="HOGENOM" id="CLU_039184_1_2_1"/>
<dbReference type="AlphaFoldDB" id="K2RJC7"/>
<gene>
    <name evidence="1" type="ORF">MPH_08033</name>
</gene>
<organism evidence="1 2">
    <name type="scientific">Macrophomina phaseolina (strain MS6)</name>
    <name type="common">Charcoal rot fungus</name>
    <dbReference type="NCBI Taxonomy" id="1126212"/>
    <lineage>
        <taxon>Eukaryota</taxon>
        <taxon>Fungi</taxon>
        <taxon>Dikarya</taxon>
        <taxon>Ascomycota</taxon>
        <taxon>Pezizomycotina</taxon>
        <taxon>Dothideomycetes</taxon>
        <taxon>Dothideomycetes incertae sedis</taxon>
        <taxon>Botryosphaeriales</taxon>
        <taxon>Botryosphaeriaceae</taxon>
        <taxon>Macrophomina</taxon>
    </lineage>
</organism>